<sequence length="343" mass="36682">MANIARGQITIVDLNDGKSINLFLSSNHAATQIFNQENSSYVPNYASSNLVIKPELYVSGTANNQIWRIKGVPNWTINGTATISNYGATAATSSPYALTIKNNLSSVPTLTITCTVIYVDPETGAETTAKATYTITKVTNTGQQIRAIAFAPNGTVFKNGNTTVLKAHCDMWRGSNIDNSNVSYKWQVLDGTWKDITTANANGITNFNTNEITIPSAAVLNYATYKCIITDTDPASGTKNTSVSDIISFADMSDPYSVEIVSPSGNVLTNGNTSTTLTVNVWQNGAMLGDSFFTGLTCTWQKYNKTGVLDTSWGTGGSKTGRSITVTKSEISVSATFIVTLSK</sequence>
<dbReference type="EMBL" id="AFPW01000015">
    <property type="protein sequence ID" value="EGQ15455.1"/>
    <property type="molecule type" value="Genomic_DNA"/>
</dbReference>
<dbReference type="RefSeq" id="WP_005845257.1">
    <property type="nucleotide sequence ID" value="NC_019960.1"/>
</dbReference>
<dbReference type="PATRIC" id="fig|908937.9.peg.1403"/>
<dbReference type="EMBL" id="CP003368">
    <property type="protein sequence ID" value="AGB28662.1"/>
    <property type="molecule type" value="Genomic_DNA"/>
</dbReference>
<dbReference type="KEGG" id="pdt:Prede_1341"/>
<dbReference type="Proteomes" id="UP000010862">
    <property type="component" value="Chromosome 1"/>
</dbReference>
<dbReference type="eggNOG" id="ENOG502Z8GM">
    <property type="taxonomic scope" value="Bacteria"/>
</dbReference>
<organism evidence="2 3">
    <name type="scientific">Prevotella dentalis (strain ATCC 49559 / DSM 3688 / JCM 13448 / NCTC 12043 / ES 2772)</name>
    <name type="common">Mitsuokella dentalis</name>
    <dbReference type="NCBI Taxonomy" id="908937"/>
    <lineage>
        <taxon>Bacteria</taxon>
        <taxon>Pseudomonadati</taxon>
        <taxon>Bacteroidota</taxon>
        <taxon>Bacteroidia</taxon>
        <taxon>Bacteroidales</taxon>
        <taxon>Prevotellaceae</taxon>
        <taxon>Prevotella</taxon>
    </lineage>
</organism>
<gene>
    <name evidence="1" type="ordered locus">Prede_1341</name>
    <name evidence="2" type="ORF">HMPREF9136_1216</name>
</gene>
<reference evidence="1" key="3">
    <citation type="submission" date="2012-02" db="EMBL/GenBank/DDBJ databases">
        <title>Complete sequence of chromosome 1 of Prevotella dentalis DSM 3688.</title>
        <authorList>
            <consortium name="US DOE Joint Genome Institute (JGI-PGF)"/>
            <person name="Lucas S."/>
            <person name="Copeland A."/>
            <person name="Lapidus A."/>
            <person name="Glavina del Rio T."/>
            <person name="Dalin E."/>
            <person name="Tice H."/>
            <person name="Bruce D."/>
            <person name="Goodwin L."/>
            <person name="Pitluck S."/>
            <person name="Peters L."/>
            <person name="Mikhailova N."/>
            <person name="Chertkov O."/>
            <person name="Kyrpides N."/>
            <person name="Mavromatis K."/>
            <person name="Ivanova N."/>
            <person name="Brettin T."/>
            <person name="Detter J.C."/>
            <person name="Han C."/>
            <person name="Larimer F."/>
            <person name="Land M."/>
            <person name="Hauser L."/>
            <person name="Markowitz V."/>
            <person name="Cheng J.-F."/>
            <person name="Hugenholtz P."/>
            <person name="Woyke T."/>
            <person name="Wu D."/>
            <person name="Gronow S."/>
            <person name="Wellnitz S."/>
            <person name="Brambilla E."/>
            <person name="Klenk H.-P."/>
            <person name="Eisen J.A."/>
        </authorList>
    </citation>
    <scope>NUCLEOTIDE SEQUENCE [LARGE SCALE GENOMIC DNA]</scope>
    <source>
        <strain evidence="1">DSM 3688</strain>
    </source>
</reference>
<dbReference type="OrthoDB" id="1077085at2"/>
<dbReference type="STRING" id="908937.Prede_1341"/>
<evidence type="ECO:0000313" key="1">
    <source>
        <dbReference type="EMBL" id="AGB28662.1"/>
    </source>
</evidence>
<evidence type="ECO:0000313" key="3">
    <source>
        <dbReference type="Proteomes" id="UP000007820"/>
    </source>
</evidence>
<keyword evidence="4" id="KW-1185">Reference proteome</keyword>
<protein>
    <submittedName>
        <fullName evidence="2">Phage gp373 protein</fullName>
    </submittedName>
</protein>
<reference evidence="4" key="2">
    <citation type="submission" date="2012-02" db="EMBL/GenBank/DDBJ databases">
        <title>Complete sequence of chromosome 1 of Prevotella dentalis DSM 3688.</title>
        <authorList>
            <person name="Lucas S."/>
            <person name="Copeland A."/>
            <person name="Lapidus A."/>
            <person name="Glavina del Rio T."/>
            <person name="Dalin E."/>
            <person name="Tice H."/>
            <person name="Bruce D."/>
            <person name="Goodwin L."/>
            <person name="Pitluck S."/>
            <person name="Peters L."/>
            <person name="Mikhailova N."/>
            <person name="Chertkov O."/>
            <person name="Kyrpides N."/>
            <person name="Mavromatis K."/>
            <person name="Ivanova N."/>
            <person name="Brettin T."/>
            <person name="Detter J.C."/>
            <person name="Han C."/>
            <person name="Larimer F."/>
            <person name="Land M."/>
            <person name="Hauser L."/>
            <person name="Markowitz V."/>
            <person name="Cheng J.-F."/>
            <person name="Hugenholtz P."/>
            <person name="Woyke T."/>
            <person name="Wu D."/>
            <person name="Gronow S."/>
            <person name="Wellnitz S."/>
            <person name="Brambilla E."/>
            <person name="Klenk H.-P."/>
            <person name="Eisen J.A."/>
        </authorList>
    </citation>
    <scope>NUCLEOTIDE SEQUENCE [LARGE SCALE GENOMIC DNA]</scope>
    <source>
        <strain evidence="4">ATCC 49559 / DSM 3688 / JCM 13448 / NCTC 12043 / ES 2772</strain>
    </source>
</reference>
<dbReference type="AlphaFoldDB" id="F9D2Y8"/>
<name>F9D2Y8_PREDD</name>
<dbReference type="HOGENOM" id="CLU_063237_0_0_10"/>
<accession>F9D2Y8</accession>
<proteinExistence type="predicted"/>
<evidence type="ECO:0000313" key="4">
    <source>
        <dbReference type="Proteomes" id="UP000010862"/>
    </source>
</evidence>
<evidence type="ECO:0000313" key="2">
    <source>
        <dbReference type="EMBL" id="EGQ15455.1"/>
    </source>
</evidence>
<dbReference type="Proteomes" id="UP000007820">
    <property type="component" value="Unassembled WGS sequence"/>
</dbReference>
<reference evidence="2 3" key="1">
    <citation type="submission" date="2011-04" db="EMBL/GenBank/DDBJ databases">
        <authorList>
            <person name="Muzny D."/>
            <person name="Qin X."/>
            <person name="Deng J."/>
            <person name="Jiang H."/>
            <person name="Liu Y."/>
            <person name="Qu J."/>
            <person name="Song X.-Z."/>
            <person name="Zhang L."/>
            <person name="Thornton R."/>
            <person name="Coyle M."/>
            <person name="Francisco L."/>
            <person name="Jackson L."/>
            <person name="Javaid M."/>
            <person name="Korchina V."/>
            <person name="Kovar C."/>
            <person name="Mata R."/>
            <person name="Mathew T."/>
            <person name="Ngo R."/>
            <person name="Nguyen L."/>
            <person name="Nguyen N."/>
            <person name="Okwuonu G."/>
            <person name="Ongeri F."/>
            <person name="Pham C."/>
            <person name="Simmons D."/>
            <person name="Wilczek-Boney K."/>
            <person name="Hale W."/>
            <person name="Jakkamsetti A."/>
            <person name="Pham P."/>
            <person name="Ruth R."/>
            <person name="San Lucas F."/>
            <person name="Warren J."/>
            <person name="Zhang J."/>
            <person name="Zhao Z."/>
            <person name="Zhou C."/>
            <person name="Zhu D."/>
            <person name="Lee S."/>
            <person name="Bess C."/>
            <person name="Blankenburg K."/>
            <person name="Forbes L."/>
            <person name="Fu Q."/>
            <person name="Gubbala S."/>
            <person name="Hirani K."/>
            <person name="Jayaseelan J.C."/>
            <person name="Lara F."/>
            <person name="Munidasa M."/>
            <person name="Palculict T."/>
            <person name="Patil S."/>
            <person name="Pu L.-L."/>
            <person name="Saada N."/>
            <person name="Tang L."/>
            <person name="Weissenberger G."/>
            <person name="Zhu Y."/>
            <person name="Hemphill L."/>
            <person name="Shang Y."/>
            <person name="Youmans B."/>
            <person name="Ayvaz T."/>
            <person name="Ross M."/>
            <person name="Santibanez J."/>
            <person name="Aqrawi P."/>
            <person name="Gross S."/>
            <person name="Joshi V."/>
            <person name="Fowler G."/>
            <person name="Nazareth L."/>
            <person name="Reid J."/>
            <person name="Worley K."/>
            <person name="Petrosino J."/>
            <person name="Highlander S."/>
            <person name="Gibbs R."/>
        </authorList>
    </citation>
    <scope>NUCLEOTIDE SEQUENCE [LARGE SCALE GENOMIC DNA]</scope>
    <source>
        <strain evidence="2 3">DSM 3688</strain>
    </source>
</reference>